<dbReference type="InterPro" id="IPR010982">
    <property type="entry name" value="Lambda_DNA-bd_dom_sf"/>
</dbReference>
<keyword evidence="3" id="KW-0804">Transcription</keyword>
<proteinExistence type="predicted"/>
<evidence type="ECO:0000256" key="3">
    <source>
        <dbReference type="ARBA" id="ARBA00023163"/>
    </source>
</evidence>
<dbReference type="InterPro" id="IPR028082">
    <property type="entry name" value="Peripla_BP_I"/>
</dbReference>
<dbReference type="InterPro" id="IPR000843">
    <property type="entry name" value="HTH_LacI"/>
</dbReference>
<dbReference type="Gene3D" id="1.10.260.40">
    <property type="entry name" value="lambda repressor-like DNA-binding domains"/>
    <property type="match status" value="1"/>
</dbReference>
<name>A0ABR7WFW8_9ACTN</name>
<dbReference type="SUPFAM" id="SSF53822">
    <property type="entry name" value="Periplasmic binding protein-like I"/>
    <property type="match status" value="1"/>
</dbReference>
<gene>
    <name evidence="5" type="ORF">IDF66_18475</name>
</gene>
<dbReference type="SUPFAM" id="SSF47413">
    <property type="entry name" value="lambda repressor-like DNA-binding domains"/>
    <property type="match status" value="1"/>
</dbReference>
<dbReference type="Proteomes" id="UP000602395">
    <property type="component" value="Unassembled WGS sequence"/>
</dbReference>
<organism evidence="5 6">
    <name type="scientific">Gordonia hankookensis</name>
    <dbReference type="NCBI Taxonomy" id="589403"/>
    <lineage>
        <taxon>Bacteria</taxon>
        <taxon>Bacillati</taxon>
        <taxon>Actinomycetota</taxon>
        <taxon>Actinomycetes</taxon>
        <taxon>Mycobacteriales</taxon>
        <taxon>Gordoniaceae</taxon>
        <taxon>Gordonia</taxon>
    </lineage>
</organism>
<dbReference type="SMART" id="SM00354">
    <property type="entry name" value="HTH_LACI"/>
    <property type="match status" value="1"/>
</dbReference>
<dbReference type="InterPro" id="IPR001761">
    <property type="entry name" value="Peripla_BP/Lac1_sug-bd_dom"/>
</dbReference>
<evidence type="ECO:0000259" key="4">
    <source>
        <dbReference type="PROSITE" id="PS50932"/>
    </source>
</evidence>
<dbReference type="Pfam" id="PF00356">
    <property type="entry name" value="LacI"/>
    <property type="match status" value="1"/>
</dbReference>
<protein>
    <submittedName>
        <fullName evidence="5">LacI family DNA-binding transcriptional regulator</fullName>
    </submittedName>
</protein>
<feature type="domain" description="HTH lacI-type" evidence="4">
    <location>
        <begin position="24"/>
        <end position="78"/>
    </location>
</feature>
<evidence type="ECO:0000313" key="6">
    <source>
        <dbReference type="Proteomes" id="UP000602395"/>
    </source>
</evidence>
<evidence type="ECO:0000256" key="1">
    <source>
        <dbReference type="ARBA" id="ARBA00023015"/>
    </source>
</evidence>
<evidence type="ECO:0000256" key="2">
    <source>
        <dbReference type="ARBA" id="ARBA00023125"/>
    </source>
</evidence>
<dbReference type="Gene3D" id="3.40.50.2300">
    <property type="match status" value="2"/>
</dbReference>
<dbReference type="EMBL" id="JACWMS010000004">
    <property type="protein sequence ID" value="MBD1321570.1"/>
    <property type="molecule type" value="Genomic_DNA"/>
</dbReference>
<dbReference type="GO" id="GO:0003677">
    <property type="term" value="F:DNA binding"/>
    <property type="evidence" value="ECO:0007669"/>
    <property type="project" value="UniProtKB-KW"/>
</dbReference>
<dbReference type="PANTHER" id="PTHR30146:SF109">
    <property type="entry name" value="HTH-TYPE TRANSCRIPTIONAL REGULATOR GALS"/>
    <property type="match status" value="1"/>
</dbReference>
<reference evidence="5 6" key="1">
    <citation type="submission" date="2020-09" db="EMBL/GenBank/DDBJ databases">
        <title>Novel species in genus Gordonia.</title>
        <authorList>
            <person name="Zhang G."/>
        </authorList>
    </citation>
    <scope>NUCLEOTIDE SEQUENCE [LARGE SCALE GENOMIC DNA]</scope>
    <source>
        <strain evidence="5 6">ON-33</strain>
    </source>
</reference>
<accession>A0ABR7WFW8</accession>
<dbReference type="PANTHER" id="PTHR30146">
    <property type="entry name" value="LACI-RELATED TRANSCRIPTIONAL REPRESSOR"/>
    <property type="match status" value="1"/>
</dbReference>
<dbReference type="PROSITE" id="PS50932">
    <property type="entry name" value="HTH_LACI_2"/>
    <property type="match status" value="1"/>
</dbReference>
<keyword evidence="1" id="KW-0805">Transcription regulation</keyword>
<keyword evidence="2 5" id="KW-0238">DNA-binding</keyword>
<dbReference type="Pfam" id="PF00532">
    <property type="entry name" value="Peripla_BP_1"/>
    <property type="match status" value="1"/>
</dbReference>
<keyword evidence="6" id="KW-1185">Reference proteome</keyword>
<evidence type="ECO:0000313" key="5">
    <source>
        <dbReference type="EMBL" id="MBD1321570.1"/>
    </source>
</evidence>
<sequence length="353" mass="37242">MTIVSVDEVNPDGGAAAVGGRRAATIRDVAAHAGVSKSVVSRVVRDEPNVSEERRERVRAAMAELGYRPNSIARGLSEARSGTVGVVINDLRNPWYVSLIEGLATTLDAVDLAPILVDSRLDHQVGRDTVETLLSRQVDGLVVVGTTDARVDVERAAQSMPVVLAGTLEPDLPTVDVAVDDDLVGARLATEHLLALGHRRLAHIQGPGLVGSLRRQGFEETIAASGAAVESVMVDYGGMTEDGGHAAAARLLDSAAPPTAIFGFNDMTCLGAMSAADDRGISVPGDLALLGYDNTQLAGLRHISLTSIDNGNFTVGAQAAKFLIQRMDRLTAPRLVYRHTPELVVRRTTAAPR</sequence>
<comment type="caution">
    <text evidence="5">The sequence shown here is derived from an EMBL/GenBank/DDBJ whole genome shotgun (WGS) entry which is preliminary data.</text>
</comment>
<dbReference type="CDD" id="cd06267">
    <property type="entry name" value="PBP1_LacI_sugar_binding-like"/>
    <property type="match status" value="1"/>
</dbReference>
<dbReference type="CDD" id="cd01392">
    <property type="entry name" value="HTH_LacI"/>
    <property type="match status" value="1"/>
</dbReference>